<dbReference type="Pfam" id="PF13564">
    <property type="entry name" value="DoxX_2"/>
    <property type="match status" value="1"/>
</dbReference>
<dbReference type="Proteomes" id="UP000436006">
    <property type="component" value="Unassembled WGS sequence"/>
</dbReference>
<name>A0A7K1SD87_9BACT</name>
<accession>A0A7K1SD87</accession>
<dbReference type="AlphaFoldDB" id="A0A7K1SD87"/>
<feature type="transmembrane region" description="Helical" evidence="5">
    <location>
        <begin position="7"/>
        <end position="26"/>
    </location>
</feature>
<feature type="transmembrane region" description="Helical" evidence="5">
    <location>
        <begin position="69"/>
        <end position="88"/>
    </location>
</feature>
<keyword evidence="2 5" id="KW-0812">Transmembrane</keyword>
<keyword evidence="7" id="KW-1185">Reference proteome</keyword>
<dbReference type="GO" id="GO:0016020">
    <property type="term" value="C:membrane"/>
    <property type="evidence" value="ECO:0007669"/>
    <property type="project" value="UniProtKB-SubCell"/>
</dbReference>
<evidence type="ECO:0000256" key="5">
    <source>
        <dbReference type="SAM" id="Phobius"/>
    </source>
</evidence>
<keyword evidence="3 5" id="KW-1133">Transmembrane helix</keyword>
<evidence type="ECO:0000256" key="3">
    <source>
        <dbReference type="ARBA" id="ARBA00022989"/>
    </source>
</evidence>
<reference evidence="6 7" key="1">
    <citation type="submission" date="2019-12" db="EMBL/GenBank/DDBJ databases">
        <title>Spirosoma sp. HMF4905 genome sequencing and assembly.</title>
        <authorList>
            <person name="Kang H."/>
            <person name="Cha I."/>
            <person name="Kim H."/>
            <person name="Joh K."/>
        </authorList>
    </citation>
    <scope>NUCLEOTIDE SEQUENCE [LARGE SCALE GENOMIC DNA]</scope>
    <source>
        <strain evidence="6 7">HMF4905</strain>
    </source>
</reference>
<evidence type="ECO:0000313" key="7">
    <source>
        <dbReference type="Proteomes" id="UP000436006"/>
    </source>
</evidence>
<dbReference type="EMBL" id="WPIN01000006">
    <property type="protein sequence ID" value="MVM31777.1"/>
    <property type="molecule type" value="Genomic_DNA"/>
</dbReference>
<dbReference type="RefSeq" id="WP_157586417.1">
    <property type="nucleotide sequence ID" value="NZ_WPIN01000006.1"/>
</dbReference>
<proteinExistence type="predicted"/>
<feature type="transmembrane region" description="Helical" evidence="5">
    <location>
        <begin position="46"/>
        <end position="64"/>
    </location>
</feature>
<protein>
    <recommendedName>
        <fullName evidence="8">DoxX family protein</fullName>
    </recommendedName>
</protein>
<feature type="transmembrane region" description="Helical" evidence="5">
    <location>
        <begin position="94"/>
        <end position="111"/>
    </location>
</feature>
<evidence type="ECO:0008006" key="8">
    <source>
        <dbReference type="Google" id="ProtNLM"/>
    </source>
</evidence>
<evidence type="ECO:0000256" key="1">
    <source>
        <dbReference type="ARBA" id="ARBA00004141"/>
    </source>
</evidence>
<evidence type="ECO:0000313" key="6">
    <source>
        <dbReference type="EMBL" id="MVM31777.1"/>
    </source>
</evidence>
<evidence type="ECO:0000256" key="4">
    <source>
        <dbReference type="ARBA" id="ARBA00023136"/>
    </source>
</evidence>
<keyword evidence="4 5" id="KW-0472">Membrane</keyword>
<sequence>MALPLKILNAVLILFALYMGLKQGWAMFSGKPEMVDMFSKWNFNKTSLSILGFFTMLGAVLVLIPQTFVWGNFITAAGILVIIAYHLHDKDLKGVAIELPFFLLSLVIIYLQHPLTNQR</sequence>
<gene>
    <name evidence="6" type="ORF">GO755_17145</name>
</gene>
<evidence type="ECO:0000256" key="2">
    <source>
        <dbReference type="ARBA" id="ARBA00022692"/>
    </source>
</evidence>
<comment type="subcellular location">
    <subcellularLocation>
        <location evidence="1">Membrane</location>
        <topology evidence="1">Multi-pass membrane protein</topology>
    </subcellularLocation>
</comment>
<comment type="caution">
    <text evidence="6">The sequence shown here is derived from an EMBL/GenBank/DDBJ whole genome shotgun (WGS) entry which is preliminary data.</text>
</comment>
<dbReference type="InterPro" id="IPR032808">
    <property type="entry name" value="DoxX"/>
</dbReference>
<organism evidence="6 7">
    <name type="scientific">Spirosoma arboris</name>
    <dbReference type="NCBI Taxonomy" id="2682092"/>
    <lineage>
        <taxon>Bacteria</taxon>
        <taxon>Pseudomonadati</taxon>
        <taxon>Bacteroidota</taxon>
        <taxon>Cytophagia</taxon>
        <taxon>Cytophagales</taxon>
        <taxon>Cytophagaceae</taxon>
        <taxon>Spirosoma</taxon>
    </lineage>
</organism>